<dbReference type="AlphaFoldDB" id="A0A7K4AJG1"/>
<dbReference type="InterPro" id="IPR027924">
    <property type="entry name" value="XkdF"/>
</dbReference>
<dbReference type="Proteomes" id="UP000544742">
    <property type="component" value="Unassembled WGS sequence"/>
</dbReference>
<evidence type="ECO:0000313" key="3">
    <source>
        <dbReference type="Proteomes" id="UP000544742"/>
    </source>
</evidence>
<evidence type="ECO:0000259" key="1">
    <source>
        <dbReference type="Pfam" id="PF14550"/>
    </source>
</evidence>
<gene>
    <name evidence="2" type="ORF">GX426_08295</name>
</gene>
<dbReference type="Pfam" id="PF14550">
    <property type="entry name" value="Peptidase_S78_2"/>
    <property type="match status" value="1"/>
</dbReference>
<comment type="caution">
    <text evidence="2">The sequence shown here is derived from an EMBL/GenBank/DDBJ whole genome shotgun (WGS) entry which is preliminary data.</text>
</comment>
<reference evidence="2 3" key="1">
    <citation type="journal article" date="2020" name="Biotechnol. Biofuels">
        <title>New insights from the biogas microbiome by comprehensive genome-resolved metagenomics of nearly 1600 species originating from multiple anaerobic digesters.</title>
        <authorList>
            <person name="Campanaro S."/>
            <person name="Treu L."/>
            <person name="Rodriguez-R L.M."/>
            <person name="Kovalovszki A."/>
            <person name="Ziels R.M."/>
            <person name="Maus I."/>
            <person name="Zhu X."/>
            <person name="Kougias P.G."/>
            <person name="Basile A."/>
            <person name="Luo G."/>
            <person name="Schluter A."/>
            <person name="Konstantinidis K.T."/>
            <person name="Angelidaki I."/>
        </authorList>
    </citation>
    <scope>NUCLEOTIDE SEQUENCE [LARGE SCALE GENOMIC DNA]</scope>
    <source>
        <strain evidence="2">AS27yjCOA_157</strain>
    </source>
</reference>
<dbReference type="EMBL" id="JAAYUN010000143">
    <property type="protein sequence ID" value="NLJ23092.1"/>
    <property type="molecule type" value="Genomic_DNA"/>
</dbReference>
<name>A0A7K4AJG1_METSH</name>
<protein>
    <recommendedName>
        <fullName evidence="1">Phage-like element PBSX protein XkdF domain-containing protein</fullName>
    </recommendedName>
</protein>
<dbReference type="RefSeq" id="WP_273272216.1">
    <property type="nucleotide sequence ID" value="NZ_CAJYDL010000001.1"/>
</dbReference>
<sequence>MLHPHAVLKHGDKGEVIRKASMLREALFAQGLNCGCDKGLLGEEIRCLILKADVERRLVYSVITEPDTVDVQGDVMRAETIEEMAHNFQHRSRKFDNRHDWKAVDAAPVESWIQREATVLVGERIRARSWVVGVKVLLTISGRRLWPGIISPSALAGGG</sequence>
<feature type="domain" description="Phage-like element PBSX protein XkdF" evidence="1">
    <location>
        <begin position="48"/>
        <end position="135"/>
    </location>
</feature>
<evidence type="ECO:0000313" key="2">
    <source>
        <dbReference type="EMBL" id="NLJ23092.1"/>
    </source>
</evidence>
<accession>A0A7K4AJG1</accession>
<organism evidence="2 3">
    <name type="scientific">Methanothrix soehngenii</name>
    <name type="common">Methanosaeta concilii</name>
    <dbReference type="NCBI Taxonomy" id="2223"/>
    <lineage>
        <taxon>Archaea</taxon>
        <taxon>Methanobacteriati</taxon>
        <taxon>Methanobacteriota</taxon>
        <taxon>Stenosarchaea group</taxon>
        <taxon>Methanomicrobia</taxon>
        <taxon>Methanotrichales</taxon>
        <taxon>Methanotrichaceae</taxon>
        <taxon>Methanothrix</taxon>
    </lineage>
</organism>
<proteinExistence type="predicted"/>